<evidence type="ECO:0000313" key="3">
    <source>
        <dbReference type="Proteomes" id="UP001153269"/>
    </source>
</evidence>
<gene>
    <name evidence="2" type="ORF">PLEPLA_LOCUS47955</name>
</gene>
<name>A0A9N7W351_PLEPL</name>
<feature type="region of interest" description="Disordered" evidence="1">
    <location>
        <begin position="106"/>
        <end position="143"/>
    </location>
</feature>
<keyword evidence="3" id="KW-1185">Reference proteome</keyword>
<dbReference type="Proteomes" id="UP001153269">
    <property type="component" value="Unassembled WGS sequence"/>
</dbReference>
<organism evidence="2 3">
    <name type="scientific">Pleuronectes platessa</name>
    <name type="common">European plaice</name>
    <dbReference type="NCBI Taxonomy" id="8262"/>
    <lineage>
        <taxon>Eukaryota</taxon>
        <taxon>Metazoa</taxon>
        <taxon>Chordata</taxon>
        <taxon>Craniata</taxon>
        <taxon>Vertebrata</taxon>
        <taxon>Euteleostomi</taxon>
        <taxon>Actinopterygii</taxon>
        <taxon>Neopterygii</taxon>
        <taxon>Teleostei</taxon>
        <taxon>Neoteleostei</taxon>
        <taxon>Acanthomorphata</taxon>
        <taxon>Carangaria</taxon>
        <taxon>Pleuronectiformes</taxon>
        <taxon>Pleuronectoidei</taxon>
        <taxon>Pleuronectidae</taxon>
        <taxon>Pleuronectes</taxon>
    </lineage>
</organism>
<dbReference type="EMBL" id="CADEAL010004461">
    <property type="protein sequence ID" value="CAB1460118.1"/>
    <property type="molecule type" value="Genomic_DNA"/>
</dbReference>
<comment type="caution">
    <text evidence="2">The sequence shown here is derived from an EMBL/GenBank/DDBJ whole genome shotgun (WGS) entry which is preliminary data.</text>
</comment>
<accession>A0A9N7W351</accession>
<sequence length="143" mass="15703">MLRDVLILDGAQEADFARDGLIIYIDTDDAISQLPGSLSDMFHQTELRWPTSDSQPQNLIGARREVDRGAGMGVTVRLANVGMQGSKVGEEKCQRIPPWDEFAELTKRSLGHGSDSPDCGEPQRARDPRYKGSNSLAEELSGM</sequence>
<reference evidence="2" key="1">
    <citation type="submission" date="2020-03" db="EMBL/GenBank/DDBJ databases">
        <authorList>
            <person name="Weist P."/>
        </authorList>
    </citation>
    <scope>NUCLEOTIDE SEQUENCE</scope>
</reference>
<feature type="compositionally biased region" description="Basic and acidic residues" evidence="1">
    <location>
        <begin position="121"/>
        <end position="130"/>
    </location>
</feature>
<dbReference type="AlphaFoldDB" id="A0A9N7W351"/>
<evidence type="ECO:0000256" key="1">
    <source>
        <dbReference type="SAM" id="MobiDB-lite"/>
    </source>
</evidence>
<protein>
    <submittedName>
        <fullName evidence="2">Uncharacterized protein</fullName>
    </submittedName>
</protein>
<proteinExistence type="predicted"/>
<evidence type="ECO:0000313" key="2">
    <source>
        <dbReference type="EMBL" id="CAB1460118.1"/>
    </source>
</evidence>